<evidence type="ECO:0000313" key="5">
    <source>
        <dbReference type="EMBL" id="TLT01952.1"/>
    </source>
</evidence>
<accession>A0A5J6RF68</accession>
<dbReference type="PANTHER" id="PTHR20857:SF15">
    <property type="entry name" value="THIAMINE-PHOSPHATE SYNTHASE"/>
    <property type="match status" value="1"/>
</dbReference>
<dbReference type="Gene3D" id="3.20.20.70">
    <property type="entry name" value="Aldolase class I"/>
    <property type="match status" value="1"/>
</dbReference>
<dbReference type="CDD" id="cd00564">
    <property type="entry name" value="TMP_TenI"/>
    <property type="match status" value="1"/>
</dbReference>
<dbReference type="Proteomes" id="UP000305417">
    <property type="component" value="Unassembled WGS sequence"/>
</dbReference>
<reference evidence="5 6" key="1">
    <citation type="submission" date="2019-05" db="EMBL/GenBank/DDBJ databases">
        <title>Arcobacter cibarius and Arcobacter thereius providing challenges in identification an antibiotic susceptibility and Quinolone resistance.</title>
        <authorList>
            <person name="Busch A."/>
            <person name="Hanel I."/>
            <person name="Hotzel H."/>
            <person name="Tomaso H."/>
        </authorList>
    </citation>
    <scope>NUCLEOTIDE SEQUENCE [LARGE SCALE GENOMIC DNA]</scope>
    <source>
        <strain evidence="5 6">16CS0831-2</strain>
    </source>
</reference>
<dbReference type="OrthoDB" id="5347413at2"/>
<gene>
    <name evidence="4" type="ORF">ACBT_0501</name>
    <name evidence="5" type="ORF">FE247_00850</name>
</gene>
<organism evidence="4 7">
    <name type="scientific">Aliarcobacter cibarius</name>
    <dbReference type="NCBI Taxonomy" id="255507"/>
    <lineage>
        <taxon>Bacteria</taxon>
        <taxon>Pseudomonadati</taxon>
        <taxon>Campylobacterota</taxon>
        <taxon>Epsilonproteobacteria</taxon>
        <taxon>Campylobacterales</taxon>
        <taxon>Arcobacteraceae</taxon>
        <taxon>Aliarcobacter</taxon>
    </lineage>
</organism>
<dbReference type="EMBL" id="CP054051">
    <property type="protein sequence ID" value="QKJ26465.1"/>
    <property type="molecule type" value="Genomic_DNA"/>
</dbReference>
<evidence type="ECO:0000313" key="4">
    <source>
        <dbReference type="EMBL" id="QKJ26465.1"/>
    </source>
</evidence>
<dbReference type="InterPro" id="IPR022998">
    <property type="entry name" value="ThiamineP_synth_TenI"/>
</dbReference>
<feature type="domain" description="Thiamine phosphate synthase/TenI" evidence="3">
    <location>
        <begin position="7"/>
        <end position="184"/>
    </location>
</feature>
<dbReference type="KEGG" id="acib:ACBT_0501"/>
<evidence type="ECO:0000256" key="1">
    <source>
        <dbReference type="ARBA" id="ARBA00004948"/>
    </source>
</evidence>
<evidence type="ECO:0000313" key="6">
    <source>
        <dbReference type="Proteomes" id="UP000305417"/>
    </source>
</evidence>
<dbReference type="GO" id="GO:0005737">
    <property type="term" value="C:cytoplasm"/>
    <property type="evidence" value="ECO:0007669"/>
    <property type="project" value="TreeGrafter"/>
</dbReference>
<dbReference type="EMBL" id="VBUC01000001">
    <property type="protein sequence ID" value="TLT01952.1"/>
    <property type="molecule type" value="Genomic_DNA"/>
</dbReference>
<keyword evidence="6" id="KW-1185">Reference proteome</keyword>
<dbReference type="GO" id="GO:0009228">
    <property type="term" value="P:thiamine biosynthetic process"/>
    <property type="evidence" value="ECO:0007669"/>
    <property type="project" value="UniProtKB-KW"/>
</dbReference>
<evidence type="ECO:0000259" key="3">
    <source>
        <dbReference type="Pfam" id="PF02581"/>
    </source>
</evidence>
<dbReference type="InterPro" id="IPR036206">
    <property type="entry name" value="ThiamineP_synth_sf"/>
</dbReference>
<dbReference type="Proteomes" id="UP000509513">
    <property type="component" value="Chromosome"/>
</dbReference>
<dbReference type="InterPro" id="IPR013785">
    <property type="entry name" value="Aldolase_TIM"/>
</dbReference>
<name>A0A5J6RF68_9BACT</name>
<reference evidence="4 7" key="2">
    <citation type="submission" date="2020-05" db="EMBL/GenBank/DDBJ databases">
        <title>Complete genome sequencing of Campylobacter and Arcobacter type strains.</title>
        <authorList>
            <person name="Miller W.G."/>
            <person name="Yee E."/>
        </authorList>
    </citation>
    <scope>NUCLEOTIDE SEQUENCE [LARGE SCALE GENOMIC DNA]</scope>
    <source>
        <strain evidence="4 7">LMG 21996</strain>
    </source>
</reference>
<dbReference type="STRING" id="1442598.GCA_000522465_01618"/>
<comment type="pathway">
    <text evidence="1">Cofactor biosynthesis; thiamine diphosphate biosynthesis.</text>
</comment>
<dbReference type="PANTHER" id="PTHR20857">
    <property type="entry name" value="THIAMINE-PHOSPHATE PYROPHOSPHORYLASE"/>
    <property type="match status" value="1"/>
</dbReference>
<sequence length="187" mass="21396">MKKLKSYLITDPTFFTNNPIDFERKLKEVLTNYKIDIACLRDKTSNNIEELAEIFLKVCKKFSIEKILINSNLSLATKMKFDGIHLNSSQFNEIEKVKKLNLFTIISCHNFDELEKASKLGLNFVTYSPIFDTPNKGEPKGINNLDETIKKFPNLNIIALGGIISDNQVKQIEKTSAYGFASIRYFV</sequence>
<dbReference type="AlphaFoldDB" id="A0A5J6RF68"/>
<keyword evidence="2" id="KW-0784">Thiamine biosynthesis</keyword>
<dbReference type="Pfam" id="PF02581">
    <property type="entry name" value="TMP-TENI"/>
    <property type="match status" value="1"/>
</dbReference>
<dbReference type="SUPFAM" id="SSF51391">
    <property type="entry name" value="Thiamin phosphate synthase"/>
    <property type="match status" value="1"/>
</dbReference>
<dbReference type="RefSeq" id="WP_024775696.1">
    <property type="nucleotide sequence ID" value="NZ_CP043857.1"/>
</dbReference>
<evidence type="ECO:0000313" key="7">
    <source>
        <dbReference type="Proteomes" id="UP000509513"/>
    </source>
</evidence>
<evidence type="ECO:0000256" key="2">
    <source>
        <dbReference type="ARBA" id="ARBA00022977"/>
    </source>
</evidence>
<protein>
    <submittedName>
        <fullName evidence="4 5">Thiamine phosphate synthase</fullName>
    </submittedName>
</protein>
<proteinExistence type="predicted"/>
<dbReference type="GO" id="GO:0004789">
    <property type="term" value="F:thiamine-phosphate diphosphorylase activity"/>
    <property type="evidence" value="ECO:0007669"/>
    <property type="project" value="TreeGrafter"/>
</dbReference>